<dbReference type="Pfam" id="PF17123">
    <property type="entry name" value="zf-RING_11"/>
    <property type="match status" value="1"/>
</dbReference>
<dbReference type="AlphaFoldDB" id="A0A197KBB2"/>
<keyword evidence="6 9" id="KW-1133">Transmembrane helix</keyword>
<feature type="region of interest" description="Disordered" evidence="8">
    <location>
        <begin position="127"/>
        <end position="148"/>
    </location>
</feature>
<dbReference type="OrthoDB" id="8062037at2759"/>
<keyword evidence="4" id="KW-0863">Zinc-finger</keyword>
<evidence type="ECO:0000256" key="5">
    <source>
        <dbReference type="ARBA" id="ARBA00022833"/>
    </source>
</evidence>
<dbReference type="InterPro" id="IPR013083">
    <property type="entry name" value="Znf_RING/FYVE/PHD"/>
</dbReference>
<evidence type="ECO:0000256" key="4">
    <source>
        <dbReference type="ARBA" id="ARBA00022771"/>
    </source>
</evidence>
<evidence type="ECO:0000313" key="12">
    <source>
        <dbReference type="Proteomes" id="UP000078512"/>
    </source>
</evidence>
<dbReference type="STRING" id="1314771.A0A197KBB2"/>
<comment type="subcellular location">
    <subcellularLocation>
        <location evidence="1">Membrane</location>
        <topology evidence="1">Single-pass membrane protein</topology>
    </subcellularLocation>
</comment>
<proteinExistence type="predicted"/>
<dbReference type="InterPro" id="IPR051653">
    <property type="entry name" value="E3_ligase_sorting_rcpt"/>
</dbReference>
<sequence length="255" mass="27750">MAPLALSPWLLQNSSTVPSFFMTEVDDQPSYDQAAAAYLSARILTIGGVTLFFLGLCCIGAILLRFSRQRHLDVQRIEFTKECVLDQDAIHRSLPVRIWPSQQQYIMDNENHVVAFVQQMPKKVASNHKGGEASVRSEDSESAHSRTAPRRLRTGIGFVERLCHHGSGSVSGLSSSGAAEVQDSNGGIQMMAMAAGLSPVPTQNSSNSNGRRGSYTESMAGDVCCSICLCEYIAGDRVRVLPCTHEYHAECIGKL</sequence>
<keyword evidence="5" id="KW-0862">Zinc</keyword>
<feature type="domain" description="RING-type" evidence="10">
    <location>
        <begin position="225"/>
        <end position="252"/>
    </location>
</feature>
<dbReference type="InterPro" id="IPR001841">
    <property type="entry name" value="Znf_RING"/>
</dbReference>
<dbReference type="PANTHER" id="PTHR47168">
    <property type="entry name" value="RING ZINC FINGER DOMAIN SUPERFAMILY PROTEIN-RELATED"/>
    <property type="match status" value="1"/>
</dbReference>
<keyword evidence="3" id="KW-0479">Metal-binding</keyword>
<accession>A0A197KBB2</accession>
<dbReference type="Proteomes" id="UP000078512">
    <property type="component" value="Unassembled WGS sequence"/>
</dbReference>
<organism evidence="11 12">
    <name type="scientific">Linnemannia elongata AG-77</name>
    <dbReference type="NCBI Taxonomy" id="1314771"/>
    <lineage>
        <taxon>Eukaryota</taxon>
        <taxon>Fungi</taxon>
        <taxon>Fungi incertae sedis</taxon>
        <taxon>Mucoromycota</taxon>
        <taxon>Mortierellomycotina</taxon>
        <taxon>Mortierellomycetes</taxon>
        <taxon>Mortierellales</taxon>
        <taxon>Mortierellaceae</taxon>
        <taxon>Linnemannia</taxon>
    </lineage>
</organism>
<evidence type="ECO:0000259" key="10">
    <source>
        <dbReference type="Pfam" id="PF17123"/>
    </source>
</evidence>
<feature type="compositionally biased region" description="Basic and acidic residues" evidence="8">
    <location>
        <begin position="129"/>
        <end position="144"/>
    </location>
</feature>
<keyword evidence="7 9" id="KW-0472">Membrane</keyword>
<dbReference type="EMBL" id="KV442019">
    <property type="protein sequence ID" value="OAQ33976.1"/>
    <property type="molecule type" value="Genomic_DNA"/>
</dbReference>
<evidence type="ECO:0000256" key="2">
    <source>
        <dbReference type="ARBA" id="ARBA00022692"/>
    </source>
</evidence>
<evidence type="ECO:0000256" key="7">
    <source>
        <dbReference type="ARBA" id="ARBA00023136"/>
    </source>
</evidence>
<reference evidence="11 12" key="1">
    <citation type="submission" date="2016-05" db="EMBL/GenBank/DDBJ databases">
        <title>Genome sequencing reveals origins of a unique bacterial endosymbiosis in the earliest lineages of terrestrial Fungi.</title>
        <authorList>
            <consortium name="DOE Joint Genome Institute"/>
            <person name="Uehling J."/>
            <person name="Gryganskyi A."/>
            <person name="Hameed K."/>
            <person name="Tschaplinski T."/>
            <person name="Misztal P."/>
            <person name="Wu S."/>
            <person name="Desiro A."/>
            <person name="Vande Pol N."/>
            <person name="Du Z.-Y."/>
            <person name="Zienkiewicz A."/>
            <person name="Zienkiewicz K."/>
            <person name="Morin E."/>
            <person name="Tisserant E."/>
            <person name="Splivallo R."/>
            <person name="Hainaut M."/>
            <person name="Henrissat B."/>
            <person name="Ohm R."/>
            <person name="Kuo A."/>
            <person name="Yan J."/>
            <person name="Lipzen A."/>
            <person name="Nolan M."/>
            <person name="Labutti K."/>
            <person name="Barry K."/>
            <person name="Goldstein A."/>
            <person name="Labbe J."/>
            <person name="Schadt C."/>
            <person name="Tuskan G."/>
            <person name="Grigoriev I."/>
            <person name="Martin F."/>
            <person name="Vilgalys R."/>
            <person name="Bonito G."/>
        </authorList>
    </citation>
    <scope>NUCLEOTIDE SEQUENCE [LARGE SCALE GENOMIC DNA]</scope>
    <source>
        <strain evidence="11 12">AG-77</strain>
    </source>
</reference>
<dbReference type="Gene3D" id="3.30.40.10">
    <property type="entry name" value="Zinc/RING finger domain, C3HC4 (zinc finger)"/>
    <property type="match status" value="1"/>
</dbReference>
<dbReference type="SUPFAM" id="SSF57850">
    <property type="entry name" value="RING/U-box"/>
    <property type="match status" value="1"/>
</dbReference>
<evidence type="ECO:0000256" key="9">
    <source>
        <dbReference type="SAM" id="Phobius"/>
    </source>
</evidence>
<evidence type="ECO:0000256" key="1">
    <source>
        <dbReference type="ARBA" id="ARBA00004167"/>
    </source>
</evidence>
<dbReference type="GO" id="GO:0016020">
    <property type="term" value="C:membrane"/>
    <property type="evidence" value="ECO:0007669"/>
    <property type="project" value="UniProtKB-SubCell"/>
</dbReference>
<keyword evidence="2 9" id="KW-0812">Transmembrane</keyword>
<evidence type="ECO:0000256" key="3">
    <source>
        <dbReference type="ARBA" id="ARBA00022723"/>
    </source>
</evidence>
<name>A0A197KBB2_9FUNG</name>
<feature type="transmembrane region" description="Helical" evidence="9">
    <location>
        <begin position="43"/>
        <end position="66"/>
    </location>
</feature>
<keyword evidence="12" id="KW-1185">Reference proteome</keyword>
<evidence type="ECO:0000313" key="11">
    <source>
        <dbReference type="EMBL" id="OAQ33976.1"/>
    </source>
</evidence>
<evidence type="ECO:0000256" key="8">
    <source>
        <dbReference type="SAM" id="MobiDB-lite"/>
    </source>
</evidence>
<protein>
    <recommendedName>
        <fullName evidence="10">RING-type domain-containing protein</fullName>
    </recommendedName>
</protein>
<dbReference type="PANTHER" id="PTHR47168:SF1">
    <property type="entry name" value="OS02G0798600 PROTEIN"/>
    <property type="match status" value="1"/>
</dbReference>
<gene>
    <name evidence="11" type="ORF">K457DRAFT_190933</name>
</gene>
<dbReference type="GO" id="GO:0008270">
    <property type="term" value="F:zinc ion binding"/>
    <property type="evidence" value="ECO:0007669"/>
    <property type="project" value="UniProtKB-KW"/>
</dbReference>
<evidence type="ECO:0000256" key="6">
    <source>
        <dbReference type="ARBA" id="ARBA00022989"/>
    </source>
</evidence>